<keyword evidence="2" id="KW-0732">Signal</keyword>
<comment type="caution">
    <text evidence="8">The sequence shown here is derived from an EMBL/GenBank/DDBJ whole genome shotgun (WGS) entry which is preliminary data.</text>
</comment>
<feature type="domain" description="Endoplasmic reticulum resident protein 29 C-terminal" evidence="3">
    <location>
        <begin position="154"/>
        <end position="247"/>
    </location>
</feature>
<dbReference type="GO" id="GO:0009306">
    <property type="term" value="P:protein secretion"/>
    <property type="evidence" value="ECO:0007669"/>
    <property type="project" value="InterPro"/>
</dbReference>
<keyword evidence="1" id="KW-0256">Endoplasmic reticulum</keyword>
<dbReference type="Gene3D" id="3.40.30.10">
    <property type="entry name" value="Glutaredoxin"/>
    <property type="match status" value="1"/>
</dbReference>
<dbReference type="InterPro" id="IPR011679">
    <property type="entry name" value="ERp29_C"/>
</dbReference>
<sequence length="252" mass="27395">MRSLLAGIVAASAVASAMAATMGVVTVDQYTIDKVVDGTRTVLLKVDRPYPYGEKEDAFKEFAKLAGSLSVEDSKGFLIAEVNVQNYGDKDNAVVQERLGLKESEFPAYLLFKDGASPADGGASKAIRFKGQVNTENLLAFVRSKVGIRVAGPGTVAAMEKLVDELLLASEDDRPAVLEKARPVAAKLHGEDHTRGQVYLRLMEKVISKGTEWPAKELKRMESLAGKKMSSAKRTTVEHKLKLLPSFVREEL</sequence>
<evidence type="ECO:0000313" key="11">
    <source>
        <dbReference type="Proteomes" id="UP000324907"/>
    </source>
</evidence>
<evidence type="ECO:0000313" key="10">
    <source>
        <dbReference type="Proteomes" id="UP000323011"/>
    </source>
</evidence>
<evidence type="ECO:0000259" key="4">
    <source>
        <dbReference type="Pfam" id="PF07912"/>
    </source>
</evidence>
<proteinExistence type="predicted"/>
<organism evidence="8 9">
    <name type="scientific">Cafeteria roenbergensis</name>
    <name type="common">Marine flagellate</name>
    <dbReference type="NCBI Taxonomy" id="33653"/>
    <lineage>
        <taxon>Eukaryota</taxon>
        <taxon>Sar</taxon>
        <taxon>Stramenopiles</taxon>
        <taxon>Bigyra</taxon>
        <taxon>Opalozoa</taxon>
        <taxon>Bicosoecida</taxon>
        <taxon>Cafeteriaceae</taxon>
        <taxon>Cafeteria</taxon>
    </lineage>
</organism>
<evidence type="ECO:0000313" key="8">
    <source>
        <dbReference type="EMBL" id="KAA0170811.1"/>
    </source>
</evidence>
<dbReference type="Pfam" id="PF07749">
    <property type="entry name" value="ERp29"/>
    <property type="match status" value="1"/>
</dbReference>
<dbReference type="Proteomes" id="UP000322899">
    <property type="component" value="Unassembled WGS sequence"/>
</dbReference>
<accession>A0A5A8E4E8</accession>
<dbReference type="EMBL" id="VLTM01000027">
    <property type="protein sequence ID" value="KAA0162453.1"/>
    <property type="molecule type" value="Genomic_DNA"/>
</dbReference>
<evidence type="ECO:0000313" key="9">
    <source>
        <dbReference type="Proteomes" id="UP000322899"/>
    </source>
</evidence>
<feature type="chain" id="PRO_5036136874" description="Endoplasmic reticulum resident protein 29 C-terminal domain-containing protein" evidence="2">
    <location>
        <begin position="20"/>
        <end position="252"/>
    </location>
</feature>
<evidence type="ECO:0000256" key="2">
    <source>
        <dbReference type="SAM" id="SignalP"/>
    </source>
</evidence>
<dbReference type="InterPro" id="IPR016855">
    <property type="entry name" value="ERp29"/>
</dbReference>
<name>A0A5A8E4E8_CAFRO</name>
<evidence type="ECO:0000313" key="7">
    <source>
        <dbReference type="EMBL" id="KAA0170473.1"/>
    </source>
</evidence>
<dbReference type="SUPFAM" id="SSF47933">
    <property type="entry name" value="ERP29 C domain-like"/>
    <property type="match status" value="1"/>
</dbReference>
<gene>
    <name evidence="8" type="ORF">FNF27_06508</name>
    <name evidence="7" type="ORF">FNF28_01467</name>
    <name evidence="5" type="ORF">FNF29_06507</name>
    <name evidence="6" type="ORF">FNF31_03252</name>
</gene>
<dbReference type="PANTHER" id="PTHR12211:SF0">
    <property type="entry name" value="ENDOPLASMIC RETICULUM RESIDENT PROTEIN 29"/>
    <property type="match status" value="1"/>
</dbReference>
<dbReference type="Proteomes" id="UP000324907">
    <property type="component" value="Unassembled WGS sequence"/>
</dbReference>
<reference evidence="9 10" key="1">
    <citation type="submission" date="2019-07" db="EMBL/GenBank/DDBJ databases">
        <title>Genomes of Cafeteria roenbergensis.</title>
        <authorList>
            <person name="Fischer M.G."/>
            <person name="Hackl T."/>
            <person name="Roman M."/>
        </authorList>
    </citation>
    <scope>NUCLEOTIDE SEQUENCE [LARGE SCALE GENOMIC DNA]</scope>
    <source>
        <strain evidence="5 10">BVI</strain>
        <strain evidence="6 12">Cflag</strain>
        <strain evidence="8 9">E4-10P</strain>
        <strain evidence="7 11">RCC970-E3</strain>
    </source>
</reference>
<protein>
    <recommendedName>
        <fullName evidence="13">Endoplasmic reticulum resident protein 29 C-terminal domain-containing protein</fullName>
    </recommendedName>
</protein>
<dbReference type="OMA" id="FPYGDKH"/>
<evidence type="ECO:0000313" key="12">
    <source>
        <dbReference type="Proteomes" id="UP000325113"/>
    </source>
</evidence>
<evidence type="ECO:0000313" key="6">
    <source>
        <dbReference type="EMBL" id="KAA0162453.1"/>
    </source>
</evidence>
<dbReference type="EMBL" id="VLTL01000013">
    <property type="protein sequence ID" value="KAA0170473.1"/>
    <property type="molecule type" value="Genomic_DNA"/>
</dbReference>
<dbReference type="PANTHER" id="PTHR12211">
    <property type="entry name" value="ENDOPLASMIC RETICULUM PROTEIN ERP29"/>
    <property type="match status" value="1"/>
</dbReference>
<feature type="domain" description="ERp29 N-terminal" evidence="4">
    <location>
        <begin position="21"/>
        <end position="149"/>
    </location>
</feature>
<dbReference type="Gene3D" id="1.20.1150.12">
    <property type="entry name" value="Endoplasmic reticulum resident protein 29, C-terminal domain"/>
    <property type="match status" value="1"/>
</dbReference>
<dbReference type="InterPro" id="IPR012883">
    <property type="entry name" value="ERp29_N"/>
</dbReference>
<dbReference type="Pfam" id="PF07912">
    <property type="entry name" value="ERp29_N"/>
    <property type="match status" value="1"/>
</dbReference>
<evidence type="ECO:0000256" key="1">
    <source>
        <dbReference type="ARBA" id="ARBA00022824"/>
    </source>
</evidence>
<dbReference type="InterPro" id="IPR036356">
    <property type="entry name" value="ERp29_C_sf"/>
</dbReference>
<dbReference type="Proteomes" id="UP000325113">
    <property type="component" value="Unassembled WGS sequence"/>
</dbReference>
<evidence type="ECO:0000259" key="3">
    <source>
        <dbReference type="Pfam" id="PF07749"/>
    </source>
</evidence>
<dbReference type="AlphaFoldDB" id="A0A5A8E4E8"/>
<keyword evidence="10" id="KW-1185">Reference proteome</keyword>
<dbReference type="OrthoDB" id="417262at2759"/>
<dbReference type="EMBL" id="VLTN01000050">
    <property type="protein sequence ID" value="KAA0148725.1"/>
    <property type="molecule type" value="Genomic_DNA"/>
</dbReference>
<dbReference type="EMBL" id="VLTO01000058">
    <property type="protein sequence ID" value="KAA0170811.1"/>
    <property type="molecule type" value="Genomic_DNA"/>
</dbReference>
<dbReference type="SUPFAM" id="SSF52833">
    <property type="entry name" value="Thioredoxin-like"/>
    <property type="match status" value="1"/>
</dbReference>
<feature type="signal peptide" evidence="2">
    <location>
        <begin position="1"/>
        <end position="19"/>
    </location>
</feature>
<dbReference type="GO" id="GO:0005788">
    <property type="term" value="C:endoplasmic reticulum lumen"/>
    <property type="evidence" value="ECO:0007669"/>
    <property type="project" value="InterPro"/>
</dbReference>
<dbReference type="Proteomes" id="UP000323011">
    <property type="component" value="Unassembled WGS sequence"/>
</dbReference>
<evidence type="ECO:0000313" key="5">
    <source>
        <dbReference type="EMBL" id="KAA0148725.1"/>
    </source>
</evidence>
<dbReference type="InterPro" id="IPR036249">
    <property type="entry name" value="Thioredoxin-like_sf"/>
</dbReference>
<evidence type="ECO:0008006" key="13">
    <source>
        <dbReference type="Google" id="ProtNLM"/>
    </source>
</evidence>